<organism evidence="1">
    <name type="scientific">Anguilla anguilla</name>
    <name type="common">European freshwater eel</name>
    <name type="synonym">Muraena anguilla</name>
    <dbReference type="NCBI Taxonomy" id="7936"/>
    <lineage>
        <taxon>Eukaryota</taxon>
        <taxon>Metazoa</taxon>
        <taxon>Chordata</taxon>
        <taxon>Craniata</taxon>
        <taxon>Vertebrata</taxon>
        <taxon>Euteleostomi</taxon>
        <taxon>Actinopterygii</taxon>
        <taxon>Neopterygii</taxon>
        <taxon>Teleostei</taxon>
        <taxon>Anguilliformes</taxon>
        <taxon>Anguillidae</taxon>
        <taxon>Anguilla</taxon>
    </lineage>
</organism>
<reference evidence="1" key="2">
    <citation type="journal article" date="2015" name="Fish Shellfish Immunol.">
        <title>Early steps in the European eel (Anguilla anguilla)-Vibrio vulnificus interaction in the gills: Role of the RtxA13 toxin.</title>
        <authorList>
            <person name="Callol A."/>
            <person name="Pajuelo D."/>
            <person name="Ebbesson L."/>
            <person name="Teles M."/>
            <person name="MacKenzie S."/>
            <person name="Amaro C."/>
        </authorList>
    </citation>
    <scope>NUCLEOTIDE SEQUENCE</scope>
</reference>
<dbReference type="EMBL" id="GBXM01018542">
    <property type="protein sequence ID" value="JAH90035.1"/>
    <property type="molecule type" value="Transcribed_RNA"/>
</dbReference>
<dbReference type="AlphaFoldDB" id="A0A0E9WKB7"/>
<protein>
    <submittedName>
        <fullName evidence="1">Uncharacterized protein</fullName>
    </submittedName>
</protein>
<sequence length="56" mass="6559">MQHCLKWGLYLKEQVRSLFDLVLGSRTSRKCLYTYCHNANRSEPVTASSQQSQHMQ</sequence>
<reference evidence="1" key="1">
    <citation type="submission" date="2014-11" db="EMBL/GenBank/DDBJ databases">
        <authorList>
            <person name="Amaro Gonzalez C."/>
        </authorList>
    </citation>
    <scope>NUCLEOTIDE SEQUENCE</scope>
</reference>
<name>A0A0E9WKB7_ANGAN</name>
<accession>A0A0E9WKB7</accession>
<proteinExistence type="predicted"/>
<evidence type="ECO:0000313" key="1">
    <source>
        <dbReference type="EMBL" id="JAH90035.1"/>
    </source>
</evidence>